<dbReference type="InterPro" id="IPR052157">
    <property type="entry name" value="BCAA_transport_permease"/>
</dbReference>
<keyword evidence="6 9" id="KW-1133">Transmembrane helix</keyword>
<dbReference type="AlphaFoldDB" id="A0A1I7IGI3"/>
<feature type="transmembrane region" description="Helical" evidence="9">
    <location>
        <begin position="220"/>
        <end position="249"/>
    </location>
</feature>
<dbReference type="RefSeq" id="WP_093555503.1">
    <property type="nucleotide sequence ID" value="NZ_FPBO01000008.1"/>
</dbReference>
<evidence type="ECO:0000256" key="9">
    <source>
        <dbReference type="SAM" id="Phobius"/>
    </source>
</evidence>
<organism evidence="10 11">
    <name type="scientific">Pseudoduganella namucuonensis</name>
    <dbReference type="NCBI Taxonomy" id="1035707"/>
    <lineage>
        <taxon>Bacteria</taxon>
        <taxon>Pseudomonadati</taxon>
        <taxon>Pseudomonadota</taxon>
        <taxon>Betaproteobacteria</taxon>
        <taxon>Burkholderiales</taxon>
        <taxon>Oxalobacteraceae</taxon>
        <taxon>Telluria group</taxon>
        <taxon>Pseudoduganella</taxon>
    </lineage>
</organism>
<feature type="transmembrane region" description="Helical" evidence="9">
    <location>
        <begin position="135"/>
        <end position="159"/>
    </location>
</feature>
<feature type="transmembrane region" description="Helical" evidence="9">
    <location>
        <begin position="6"/>
        <end position="29"/>
    </location>
</feature>
<evidence type="ECO:0000256" key="1">
    <source>
        <dbReference type="ARBA" id="ARBA00004651"/>
    </source>
</evidence>
<name>A0A1I7IGI3_9BURK</name>
<protein>
    <submittedName>
        <fullName evidence="10">Amino acid/amide ABC transporter membrane protein 1, HAAT family</fullName>
    </submittedName>
</protein>
<evidence type="ECO:0000256" key="3">
    <source>
        <dbReference type="ARBA" id="ARBA00022475"/>
    </source>
</evidence>
<proteinExistence type="inferred from homology"/>
<evidence type="ECO:0000256" key="5">
    <source>
        <dbReference type="ARBA" id="ARBA00022970"/>
    </source>
</evidence>
<comment type="similarity">
    <text evidence="8">Belongs to the binding-protein-dependent transport system permease family. LivHM subfamily.</text>
</comment>
<feature type="transmembrane region" description="Helical" evidence="9">
    <location>
        <begin position="93"/>
        <end position="115"/>
    </location>
</feature>
<evidence type="ECO:0000313" key="10">
    <source>
        <dbReference type="EMBL" id="SFU72031.1"/>
    </source>
</evidence>
<evidence type="ECO:0000256" key="8">
    <source>
        <dbReference type="ARBA" id="ARBA00037998"/>
    </source>
</evidence>
<dbReference type="Pfam" id="PF02653">
    <property type="entry name" value="BPD_transp_2"/>
    <property type="match status" value="1"/>
</dbReference>
<dbReference type="STRING" id="1035707.SAMN05216552_100822"/>
<feature type="transmembrane region" description="Helical" evidence="9">
    <location>
        <begin position="190"/>
        <end position="214"/>
    </location>
</feature>
<dbReference type="EMBL" id="FPBO01000008">
    <property type="protein sequence ID" value="SFU72031.1"/>
    <property type="molecule type" value="Genomic_DNA"/>
</dbReference>
<feature type="transmembrane region" description="Helical" evidence="9">
    <location>
        <begin position="36"/>
        <end position="55"/>
    </location>
</feature>
<dbReference type="PANTHER" id="PTHR11795:SF445">
    <property type="entry name" value="AMINO ACID ABC TRANSPORTER PERMEASE PROTEIN"/>
    <property type="match status" value="1"/>
</dbReference>
<keyword evidence="4 9" id="KW-0812">Transmembrane</keyword>
<sequence length="282" mass="29707">MSLTLLAQSALGGLLHGGIYALLALGLSLSWGLLRLVNLSHFALAFLGAYLTYHLGTGFGVPAWLSAVLIVPLFFLAGLALHALFVRFKVTEFASMLVTFGVTILIESLIQWIWSADFRTYDTSYTQESLRVGPLFVPVLELLAFVCAVLLALGAWLGLHRTSLGKALRAVAHDGPIAAAFGINARRLSYVLAGLCAASAGVAGVFIALTSTLAPSQIEAWIGVVFAVVIIGGLANPLGALAAGMLIGVSEAITMAAVNPAWAPLVAFSILIILLLWKPKWL</sequence>
<keyword evidence="11" id="KW-1185">Reference proteome</keyword>
<evidence type="ECO:0000256" key="4">
    <source>
        <dbReference type="ARBA" id="ARBA00022692"/>
    </source>
</evidence>
<dbReference type="Proteomes" id="UP000199391">
    <property type="component" value="Unassembled WGS sequence"/>
</dbReference>
<dbReference type="InterPro" id="IPR001851">
    <property type="entry name" value="ABC_transp_permease"/>
</dbReference>
<dbReference type="GO" id="GO:0006865">
    <property type="term" value="P:amino acid transport"/>
    <property type="evidence" value="ECO:0007669"/>
    <property type="project" value="UniProtKB-KW"/>
</dbReference>
<dbReference type="GO" id="GO:0022857">
    <property type="term" value="F:transmembrane transporter activity"/>
    <property type="evidence" value="ECO:0007669"/>
    <property type="project" value="InterPro"/>
</dbReference>
<evidence type="ECO:0000313" key="11">
    <source>
        <dbReference type="Proteomes" id="UP000199391"/>
    </source>
</evidence>
<accession>A0A1I7IGI3</accession>
<keyword evidence="3" id="KW-1003">Cell membrane</keyword>
<gene>
    <name evidence="10" type="ORF">SAMN05216552_100822</name>
</gene>
<dbReference type="OrthoDB" id="9807115at2"/>
<feature type="transmembrane region" description="Helical" evidence="9">
    <location>
        <begin position="61"/>
        <end position="86"/>
    </location>
</feature>
<dbReference type="PANTHER" id="PTHR11795">
    <property type="entry name" value="BRANCHED-CHAIN AMINO ACID TRANSPORT SYSTEM PERMEASE PROTEIN LIVH"/>
    <property type="match status" value="1"/>
</dbReference>
<evidence type="ECO:0000256" key="6">
    <source>
        <dbReference type="ARBA" id="ARBA00022989"/>
    </source>
</evidence>
<comment type="subcellular location">
    <subcellularLocation>
        <location evidence="1">Cell membrane</location>
        <topology evidence="1">Multi-pass membrane protein</topology>
    </subcellularLocation>
</comment>
<keyword evidence="7 9" id="KW-0472">Membrane</keyword>
<keyword evidence="5" id="KW-0029">Amino-acid transport</keyword>
<feature type="transmembrane region" description="Helical" evidence="9">
    <location>
        <begin position="261"/>
        <end position="277"/>
    </location>
</feature>
<evidence type="ECO:0000256" key="2">
    <source>
        <dbReference type="ARBA" id="ARBA00022448"/>
    </source>
</evidence>
<evidence type="ECO:0000256" key="7">
    <source>
        <dbReference type="ARBA" id="ARBA00023136"/>
    </source>
</evidence>
<keyword evidence="2" id="KW-0813">Transport</keyword>
<dbReference type="CDD" id="cd06582">
    <property type="entry name" value="TM_PBP1_LivH_like"/>
    <property type="match status" value="1"/>
</dbReference>
<dbReference type="GO" id="GO:0005886">
    <property type="term" value="C:plasma membrane"/>
    <property type="evidence" value="ECO:0007669"/>
    <property type="project" value="UniProtKB-SubCell"/>
</dbReference>
<reference evidence="11" key="1">
    <citation type="submission" date="2016-10" db="EMBL/GenBank/DDBJ databases">
        <authorList>
            <person name="Varghese N."/>
            <person name="Submissions S."/>
        </authorList>
    </citation>
    <scope>NUCLEOTIDE SEQUENCE [LARGE SCALE GENOMIC DNA]</scope>
    <source>
        <strain evidence="11">CGMCC 1.11014</strain>
    </source>
</reference>